<accession>A0A814JJI3</accession>
<keyword evidence="2" id="KW-0663">Pyridoxal phosphate</keyword>
<sequence>MLETTNTHENIDRIQTSVHVPDKQPIHFRTPSADTMSSTQIPVARSNEFTTPQTPLPTTAATVQQQTTAKPVDSQIKTNIPVSNDNLKGMDNRFQSQQHQEQTQAIPERIPSFTSTQQTISTTTEQSLLDVPTSISPRFTEASTIPTTTASTESHIPVTTPKIPVHPRHIPETTESPVKTATNPIESTDQRAFSTVSPPTTDQSRQVVNNIDLPRHVRTHRTSKLLSQQATVNVLPSTMEASTEDDDELNITTDDSTKAHTSTNNETKIDHSNHSSMLNISILSNSTGKNRQICWRLPKRVEPSIELLEDQIFGLVNILPEFVQTIFLDRIEDREVLMNTIWFGSVCTMCGLFSFLFLSMGTRRLKQSKSEKEIRARCQQLQQYNNQLELERATFEKQNQKLTDEIEELKNVPVRDSDEDLFALRDECFRFQEDLQTVRAERDTLKQNIEQKQNLIQKHEFEMQRQVETVAYLNNEILQLKRDLEKERATISKYQTNDISLERFEKSQELIQELKSENAQLKQEKFTHKDELQEIQDQVNKLDLENNQLTLRMKQLKDLLEERDQTIKHIHERINEEEFEDLRSLIANSSSNADQQLLSSVDSDLEKSNQHMRDLQHEIEEKTTRIKELDSLLKQERDRAKEMETKLKVVLELRERDAHLHIRQLGQTDAELRKARNDTERVRILQQQLDLKQQQLDDVQKVLKSEQMKFNEECSKLQHDTHEKWMEVKRLTRELDISKKECEGLRKQITKYASSTQEKTMIKPVPQHYGNNVELETNSNSPNSFTQGENFRPIDHQRNESGATSPTEMFIPRPPMFGLPRPPFFPTPFMPVPPPNTFMMHPRFPMPTTSPHGMISPVSHLLINSNDMSNSENIDSSNITPNSTGYERQSNGGVLSPVAENGKQTKTKKTKKSSKKKGETSLVKENRKKPKFIRHFRNILSVFDPRIKRCSPSKMDYARMPIEIESPEQMGYENVKYNLTESSVTDMKLGDLNLNLQELIIAYGDHIGHPKLRELIAKDAGVTPEDVLLTAGAATALFIVSTTLLSKDDRILVEHPNYATNIETPRAIGAHVDFLQLQFENGFRLPPIDAIESKIQPNQTKLLSITVPNNPTGVVISRQELDKLVDLTKEKGVTLLVDETYRDMTYTNMLPVAASLAPHVISVSSLSKTYGLPGIRMGWLICQNKSLMTKFLAAKEQIMVCGSVVDEEIAYRFMLTRNQRLPSILDEIQVRLQITKEWMNQSSKYLEWVEPQGGVVCFPRIKVDINPEDFYNVLNNTLKTFVGPGHWFQMDRKFMRIGYGWPVTHEELKQGLQNIVSAIETCLNKV</sequence>
<feature type="region of interest" description="Disordered" evidence="4">
    <location>
        <begin position="240"/>
        <end position="271"/>
    </location>
</feature>
<protein>
    <recommendedName>
        <fullName evidence="6">Aminotransferase class I/classII large domain-containing protein</fullName>
    </recommendedName>
</protein>
<proteinExistence type="inferred from homology"/>
<feature type="compositionally biased region" description="Basic residues" evidence="4">
    <location>
        <begin position="905"/>
        <end position="915"/>
    </location>
</feature>
<feature type="coiled-coil region" evidence="3">
    <location>
        <begin position="371"/>
        <end position="566"/>
    </location>
</feature>
<name>A0A814JJI3_ADIRI</name>
<keyword evidence="8" id="KW-1185">Reference proteome</keyword>
<dbReference type="Gene3D" id="3.40.640.10">
    <property type="entry name" value="Type I PLP-dependent aspartate aminotransferase-like (Major domain)"/>
    <property type="match status" value="1"/>
</dbReference>
<comment type="similarity">
    <text evidence="1">Belongs to the class-I pyridoxal-phosphate-dependent aminotransferase family.</text>
</comment>
<feature type="region of interest" description="Disordered" evidence="4">
    <location>
        <begin position="145"/>
        <end position="182"/>
    </location>
</feature>
<evidence type="ECO:0000256" key="4">
    <source>
        <dbReference type="SAM" id="MobiDB-lite"/>
    </source>
</evidence>
<feature type="compositionally biased region" description="Polar residues" evidence="4">
    <location>
        <begin position="866"/>
        <end position="893"/>
    </location>
</feature>
<dbReference type="InterPro" id="IPR004839">
    <property type="entry name" value="Aminotransferase_I/II_large"/>
</dbReference>
<dbReference type="PANTHER" id="PTHR43510:SF1">
    <property type="entry name" value="AMINOTRANSFERASE FUNCTION, HYPOTHETICAL (EUROFUNG)"/>
    <property type="match status" value="1"/>
</dbReference>
<keyword evidence="5" id="KW-0472">Membrane</keyword>
<keyword evidence="5" id="KW-1133">Transmembrane helix</keyword>
<dbReference type="InterPro" id="IPR015421">
    <property type="entry name" value="PyrdxlP-dep_Trfase_major"/>
</dbReference>
<comment type="caution">
    <text evidence="7">The sequence shown here is derived from an EMBL/GenBank/DDBJ whole genome shotgun (WGS) entry which is preliminary data.</text>
</comment>
<dbReference type="CDD" id="cd00609">
    <property type="entry name" value="AAT_like"/>
    <property type="match status" value="1"/>
</dbReference>
<keyword evidence="3" id="KW-0175">Coiled coil</keyword>
<feature type="compositionally biased region" description="Polar residues" evidence="4">
    <location>
        <begin position="173"/>
        <end position="182"/>
    </location>
</feature>
<dbReference type="PANTHER" id="PTHR43510">
    <property type="entry name" value="AMINOTRANSFERASE FUNCTION, HYPOTHETICAL (EUROFUNG)"/>
    <property type="match status" value="1"/>
</dbReference>
<gene>
    <name evidence="7" type="ORF">XAT740_LOCUS15039</name>
</gene>
<keyword evidence="5" id="KW-0812">Transmembrane</keyword>
<dbReference type="InterPro" id="IPR015422">
    <property type="entry name" value="PyrdxlP-dep_Trfase_small"/>
</dbReference>
<feature type="region of interest" description="Disordered" evidence="4">
    <location>
        <begin position="866"/>
        <end position="927"/>
    </location>
</feature>
<organism evidence="7 8">
    <name type="scientific">Adineta ricciae</name>
    <name type="common">Rotifer</name>
    <dbReference type="NCBI Taxonomy" id="249248"/>
    <lineage>
        <taxon>Eukaryota</taxon>
        <taxon>Metazoa</taxon>
        <taxon>Spiralia</taxon>
        <taxon>Gnathifera</taxon>
        <taxon>Rotifera</taxon>
        <taxon>Eurotatoria</taxon>
        <taxon>Bdelloidea</taxon>
        <taxon>Adinetida</taxon>
        <taxon>Adinetidae</taxon>
        <taxon>Adineta</taxon>
    </lineage>
</organism>
<feature type="compositionally biased region" description="Polar residues" evidence="4">
    <location>
        <begin position="250"/>
        <end position="266"/>
    </location>
</feature>
<dbReference type="EMBL" id="CAJNOR010000919">
    <property type="protein sequence ID" value="CAF1036680.1"/>
    <property type="molecule type" value="Genomic_DNA"/>
</dbReference>
<evidence type="ECO:0000256" key="2">
    <source>
        <dbReference type="ARBA" id="ARBA00022898"/>
    </source>
</evidence>
<dbReference type="Gene3D" id="3.90.1150.10">
    <property type="entry name" value="Aspartate Aminotransferase, domain 1"/>
    <property type="match status" value="1"/>
</dbReference>
<evidence type="ECO:0000256" key="3">
    <source>
        <dbReference type="SAM" id="Coils"/>
    </source>
</evidence>
<dbReference type="SUPFAM" id="SSF53383">
    <property type="entry name" value="PLP-dependent transferases"/>
    <property type="match status" value="1"/>
</dbReference>
<dbReference type="Proteomes" id="UP000663828">
    <property type="component" value="Unassembled WGS sequence"/>
</dbReference>
<reference evidence="7" key="1">
    <citation type="submission" date="2021-02" db="EMBL/GenBank/DDBJ databases">
        <authorList>
            <person name="Nowell W R."/>
        </authorList>
    </citation>
    <scope>NUCLEOTIDE SEQUENCE</scope>
</reference>
<feature type="coiled-coil region" evidence="3">
    <location>
        <begin position="605"/>
        <end position="748"/>
    </location>
</feature>
<dbReference type="Pfam" id="PF00155">
    <property type="entry name" value="Aminotran_1_2"/>
    <property type="match status" value="1"/>
</dbReference>
<dbReference type="GO" id="GO:0003824">
    <property type="term" value="F:catalytic activity"/>
    <property type="evidence" value="ECO:0007669"/>
    <property type="project" value="InterPro"/>
</dbReference>
<evidence type="ECO:0000256" key="1">
    <source>
        <dbReference type="ARBA" id="ARBA00007441"/>
    </source>
</evidence>
<feature type="compositionally biased region" description="Basic and acidic residues" evidence="4">
    <location>
        <begin position="916"/>
        <end position="925"/>
    </location>
</feature>
<evidence type="ECO:0000256" key="5">
    <source>
        <dbReference type="SAM" id="Phobius"/>
    </source>
</evidence>
<feature type="transmembrane region" description="Helical" evidence="5">
    <location>
        <begin position="341"/>
        <end position="360"/>
    </location>
</feature>
<dbReference type="GO" id="GO:0030170">
    <property type="term" value="F:pyridoxal phosphate binding"/>
    <property type="evidence" value="ECO:0007669"/>
    <property type="project" value="InterPro"/>
</dbReference>
<evidence type="ECO:0000313" key="7">
    <source>
        <dbReference type="EMBL" id="CAF1036680.1"/>
    </source>
</evidence>
<evidence type="ECO:0000313" key="8">
    <source>
        <dbReference type="Proteomes" id="UP000663828"/>
    </source>
</evidence>
<dbReference type="InterPro" id="IPR004838">
    <property type="entry name" value="NHTrfase_class1_PyrdxlP-BS"/>
</dbReference>
<feature type="domain" description="Aminotransferase class I/classII large" evidence="6">
    <location>
        <begin position="1001"/>
        <end position="1314"/>
    </location>
</feature>
<evidence type="ECO:0000259" key="6">
    <source>
        <dbReference type="Pfam" id="PF00155"/>
    </source>
</evidence>
<dbReference type="InterPro" id="IPR015424">
    <property type="entry name" value="PyrdxlP-dep_Trfase"/>
</dbReference>
<dbReference type="PROSITE" id="PS00105">
    <property type="entry name" value="AA_TRANSFER_CLASS_1"/>
    <property type="match status" value="1"/>
</dbReference>
<feature type="compositionally biased region" description="Polar residues" evidence="4">
    <location>
        <begin position="145"/>
        <end position="154"/>
    </location>
</feature>